<evidence type="ECO:0000313" key="15">
    <source>
        <dbReference type="EMBL" id="KEZ92210.1"/>
    </source>
</evidence>
<evidence type="ECO:0000256" key="7">
    <source>
        <dbReference type="ARBA" id="ARBA00023136"/>
    </source>
</evidence>
<evidence type="ECO:0000256" key="6">
    <source>
        <dbReference type="ARBA" id="ARBA00023077"/>
    </source>
</evidence>
<dbReference type="Proteomes" id="UP000028531">
    <property type="component" value="Unassembled WGS sequence"/>
</dbReference>
<dbReference type="InterPro" id="IPR012910">
    <property type="entry name" value="Plug_dom"/>
</dbReference>
<evidence type="ECO:0000256" key="3">
    <source>
        <dbReference type="ARBA" id="ARBA00022452"/>
    </source>
</evidence>
<dbReference type="SUPFAM" id="SSF56935">
    <property type="entry name" value="Porins"/>
    <property type="match status" value="1"/>
</dbReference>
<dbReference type="InterPro" id="IPR036942">
    <property type="entry name" value="Beta-barrel_TonB_sf"/>
</dbReference>
<dbReference type="AlphaFoldDB" id="A0A084JTC6"/>
<evidence type="ECO:0000256" key="10">
    <source>
        <dbReference type="PROSITE-ProRule" id="PRU01360"/>
    </source>
</evidence>
<dbReference type="CDD" id="cd01347">
    <property type="entry name" value="ligand_gated_channel"/>
    <property type="match status" value="1"/>
</dbReference>
<evidence type="ECO:0000256" key="1">
    <source>
        <dbReference type="ARBA" id="ARBA00004571"/>
    </source>
</evidence>
<dbReference type="PROSITE" id="PS01156">
    <property type="entry name" value="TONB_DEPENDENT_REC_2"/>
    <property type="match status" value="1"/>
</dbReference>
<organism evidence="15 16">
    <name type="scientific">Nonlabens ulvanivorans</name>
    <name type="common">Persicivirga ulvanivorans</name>
    <dbReference type="NCBI Taxonomy" id="906888"/>
    <lineage>
        <taxon>Bacteria</taxon>
        <taxon>Pseudomonadati</taxon>
        <taxon>Bacteroidota</taxon>
        <taxon>Flavobacteriia</taxon>
        <taxon>Flavobacteriales</taxon>
        <taxon>Flavobacteriaceae</taxon>
        <taxon>Nonlabens</taxon>
    </lineage>
</organism>
<keyword evidence="6 11" id="KW-0798">TonB box</keyword>
<keyword evidence="4 10" id="KW-0812">Transmembrane</keyword>
<comment type="subcellular location">
    <subcellularLocation>
        <location evidence="1 10">Cell outer membrane</location>
        <topology evidence="1 10">Multi-pass membrane protein</topology>
    </subcellularLocation>
</comment>
<dbReference type="PROSITE" id="PS52016">
    <property type="entry name" value="TONB_DEPENDENT_REC_3"/>
    <property type="match status" value="1"/>
</dbReference>
<sequence length="805" mass="91218">MRYVKKLLLIFIILTTFPSIAQVVTIVDIDTNEPLVNVAVYNKTKSKSAVSDIEGQVDLKIFNDQEFIYFQSISYATIKIIKTNISKDKFIRLQQQSDYFNPIILSASKFEQRAQDIPQKIFAVNKEEITFNNPQTSADLLQQSGQVFVQKSQQGGGSPMIRGFSTNRLLITVDGVRMNTAIFRSGNLQNVISIDPLSVDRSEVILGPGSVVYGSDAIGGVMNFYTLKPQFQKDSVQITGSGLLRYASANNENTGHLNFNIGGEKWASATSITVNFFDDLRMGTHGPDDYLRESYVVRRDDQDISIVNDNSLIQRPTGYDQLNILQKLRYQPTQDFEFGLGVIYSGTGDFPRYDSLDRFRESAEPRNAEWFYGPQKWLMTNFNVTHRGDGKWYDKAVLTQAYQHFEESRITRDFQDSERFVNEEQVDAISTSLDFERRDRESNALFYGGEFIHNRVRSNGYIQDIDTNVFSANATRYPDGSSWRSLAAYASYQWKVSSQMIVNTGLRYNHIWIDADFTANNAFFNFPFEEATINTGALTGGIGATYVTNNKWELRSNLSTAFRAPNIDDLGKLFDPSPGTVIVPNPDLESEYSYNSEIGVKKTWNDKLTLDASVYYTYLKDALVAQNDELNGQSIIEYQGEQSQVQSIQNGEKANIYGLELGLNYKLNDQFSLIGHYNITKGEQTEVDGNKIPVRHVAPAFGDLQLNYEKESLKLGLFAQFNGQFDFEDLDPSQQSRPYLYALDSNGNPYAPSWYTLNIRSRYSLNEALSLNVTLENMTDQRYRTYSSGVSAAGRNLILGARYLF</sequence>
<dbReference type="GO" id="GO:0044718">
    <property type="term" value="P:siderophore transmembrane transport"/>
    <property type="evidence" value="ECO:0007669"/>
    <property type="project" value="TreeGrafter"/>
</dbReference>
<dbReference type="InterPro" id="IPR010917">
    <property type="entry name" value="TonB_rcpt_CS"/>
</dbReference>
<protein>
    <submittedName>
        <fullName evidence="15">TonB-dependent receptor</fullName>
    </submittedName>
</protein>
<evidence type="ECO:0000256" key="12">
    <source>
        <dbReference type="SAM" id="SignalP"/>
    </source>
</evidence>
<dbReference type="Pfam" id="PF07715">
    <property type="entry name" value="Plug"/>
    <property type="match status" value="1"/>
</dbReference>
<reference evidence="15 16" key="1">
    <citation type="submission" date="2014-07" db="EMBL/GenBank/DDBJ databases">
        <title>Draft genome sequence of Nonlabens ulvanivorans, an ulvan degrading bacterium.</title>
        <authorList>
            <person name="Kopel M."/>
            <person name="Helbert W."/>
            <person name="Henrissat B."/>
            <person name="Doniger T."/>
            <person name="Banin E."/>
        </authorList>
    </citation>
    <scope>NUCLEOTIDE SEQUENCE [LARGE SCALE GENOMIC DNA]</scope>
    <source>
        <strain evidence="15 16">PLR</strain>
    </source>
</reference>
<gene>
    <name evidence="15" type="ORF">IL45_08635</name>
</gene>
<evidence type="ECO:0000259" key="13">
    <source>
        <dbReference type="Pfam" id="PF00593"/>
    </source>
</evidence>
<keyword evidence="3 10" id="KW-1134">Transmembrane beta strand</keyword>
<keyword evidence="2 10" id="KW-0813">Transport</keyword>
<proteinExistence type="inferred from homology"/>
<dbReference type="InterPro" id="IPR037066">
    <property type="entry name" value="Plug_dom_sf"/>
</dbReference>
<evidence type="ECO:0000256" key="5">
    <source>
        <dbReference type="ARBA" id="ARBA00022729"/>
    </source>
</evidence>
<evidence type="ECO:0000256" key="11">
    <source>
        <dbReference type="RuleBase" id="RU003357"/>
    </source>
</evidence>
<comment type="similarity">
    <text evidence="10 11">Belongs to the TonB-dependent receptor family.</text>
</comment>
<dbReference type="PANTHER" id="PTHR30069:SF29">
    <property type="entry name" value="HEMOGLOBIN AND HEMOGLOBIN-HAPTOGLOBIN-BINDING PROTEIN 1-RELATED"/>
    <property type="match status" value="1"/>
</dbReference>
<comment type="caution">
    <text evidence="15">The sequence shown here is derived from an EMBL/GenBank/DDBJ whole genome shotgun (WGS) entry which is preliminary data.</text>
</comment>
<feature type="signal peptide" evidence="12">
    <location>
        <begin position="1"/>
        <end position="21"/>
    </location>
</feature>
<feature type="domain" description="TonB-dependent receptor-like beta-barrel" evidence="13">
    <location>
        <begin position="326"/>
        <end position="777"/>
    </location>
</feature>
<evidence type="ECO:0000256" key="4">
    <source>
        <dbReference type="ARBA" id="ARBA00022692"/>
    </source>
</evidence>
<keyword evidence="7 10" id="KW-0472">Membrane</keyword>
<evidence type="ECO:0000313" key="16">
    <source>
        <dbReference type="Proteomes" id="UP000028531"/>
    </source>
</evidence>
<keyword evidence="8 15" id="KW-0675">Receptor</keyword>
<keyword evidence="9 10" id="KW-0998">Cell outer membrane</keyword>
<dbReference type="InterPro" id="IPR039426">
    <property type="entry name" value="TonB-dep_rcpt-like"/>
</dbReference>
<evidence type="ECO:0000256" key="9">
    <source>
        <dbReference type="ARBA" id="ARBA00023237"/>
    </source>
</evidence>
<dbReference type="Pfam" id="PF00593">
    <property type="entry name" value="TonB_dep_Rec_b-barrel"/>
    <property type="match status" value="1"/>
</dbReference>
<name>A0A084JTC6_NONUL</name>
<dbReference type="PANTHER" id="PTHR30069">
    <property type="entry name" value="TONB-DEPENDENT OUTER MEMBRANE RECEPTOR"/>
    <property type="match status" value="1"/>
</dbReference>
<dbReference type="InterPro" id="IPR000531">
    <property type="entry name" value="Beta-barrel_TonB"/>
</dbReference>
<accession>A0A084JTC6</accession>
<evidence type="ECO:0000256" key="8">
    <source>
        <dbReference type="ARBA" id="ARBA00023170"/>
    </source>
</evidence>
<dbReference type="GO" id="GO:0015344">
    <property type="term" value="F:siderophore uptake transmembrane transporter activity"/>
    <property type="evidence" value="ECO:0007669"/>
    <property type="project" value="TreeGrafter"/>
</dbReference>
<dbReference type="GO" id="GO:0009279">
    <property type="term" value="C:cell outer membrane"/>
    <property type="evidence" value="ECO:0007669"/>
    <property type="project" value="UniProtKB-SubCell"/>
</dbReference>
<dbReference type="Gene3D" id="2.170.130.10">
    <property type="entry name" value="TonB-dependent receptor, plug domain"/>
    <property type="match status" value="1"/>
</dbReference>
<keyword evidence="5 12" id="KW-0732">Signal</keyword>
<feature type="chain" id="PRO_5001777473" evidence="12">
    <location>
        <begin position="22"/>
        <end position="805"/>
    </location>
</feature>
<dbReference type="EMBL" id="JPJI01000032">
    <property type="protein sequence ID" value="KEZ92210.1"/>
    <property type="molecule type" value="Genomic_DNA"/>
</dbReference>
<feature type="domain" description="TonB-dependent receptor plug" evidence="14">
    <location>
        <begin position="114"/>
        <end position="221"/>
    </location>
</feature>
<evidence type="ECO:0000256" key="2">
    <source>
        <dbReference type="ARBA" id="ARBA00022448"/>
    </source>
</evidence>
<evidence type="ECO:0000259" key="14">
    <source>
        <dbReference type="Pfam" id="PF07715"/>
    </source>
</evidence>
<dbReference type="Gene3D" id="2.40.170.20">
    <property type="entry name" value="TonB-dependent receptor, beta-barrel domain"/>
    <property type="match status" value="1"/>
</dbReference>